<evidence type="ECO:0000256" key="1">
    <source>
        <dbReference type="ARBA" id="ARBA00009451"/>
    </source>
</evidence>
<evidence type="ECO:0000256" key="5">
    <source>
        <dbReference type="ARBA" id="ARBA00035506"/>
    </source>
</evidence>
<accession>A0AAE1LCS4</accession>
<keyword evidence="8" id="KW-1185">Reference proteome</keyword>
<dbReference type="PANTHER" id="PTHR13501">
    <property type="entry name" value="CHLOROPLAST 50S RIBOSOMAL PROTEIN L22-RELATED"/>
    <property type="match status" value="1"/>
</dbReference>
<evidence type="ECO:0000256" key="6">
    <source>
        <dbReference type="RuleBase" id="RU004005"/>
    </source>
</evidence>
<evidence type="ECO:0000313" key="7">
    <source>
        <dbReference type="EMBL" id="KAK3913984.1"/>
    </source>
</evidence>
<dbReference type="PANTHER" id="PTHR13501:SF8">
    <property type="entry name" value="LARGE RIBOSOMAL SUBUNIT PROTEIN UL22M"/>
    <property type="match status" value="1"/>
</dbReference>
<comment type="caution">
    <text evidence="7">The sequence shown here is derived from an EMBL/GenBank/DDBJ whole genome shotgun (WGS) entry which is preliminary data.</text>
</comment>
<keyword evidence="2 6" id="KW-0689">Ribosomal protein</keyword>
<dbReference type="AlphaFoldDB" id="A0AAE1LCS4"/>
<dbReference type="SUPFAM" id="SSF54843">
    <property type="entry name" value="Ribosomal protein L22"/>
    <property type="match status" value="1"/>
</dbReference>
<evidence type="ECO:0000256" key="2">
    <source>
        <dbReference type="ARBA" id="ARBA00022980"/>
    </source>
</evidence>
<evidence type="ECO:0000256" key="3">
    <source>
        <dbReference type="ARBA" id="ARBA00023274"/>
    </source>
</evidence>
<dbReference type="Pfam" id="PF00237">
    <property type="entry name" value="Ribosomal_L22"/>
    <property type="match status" value="1"/>
</dbReference>
<dbReference type="EMBL" id="JAHWGI010000349">
    <property type="protein sequence ID" value="KAK3913984.1"/>
    <property type="molecule type" value="Genomic_DNA"/>
</dbReference>
<dbReference type="GO" id="GO:0003735">
    <property type="term" value="F:structural constituent of ribosome"/>
    <property type="evidence" value="ECO:0007669"/>
    <property type="project" value="InterPro"/>
</dbReference>
<protein>
    <recommendedName>
        <fullName evidence="4">Large ribosomal subunit protein uL22m</fullName>
    </recommendedName>
    <alternativeName>
        <fullName evidence="5">39S ribosomal protein L22, mitochondrial</fullName>
    </alternativeName>
</protein>
<dbReference type="InterPro" id="IPR047867">
    <property type="entry name" value="Ribosomal_uL22_bac/org-type"/>
</dbReference>
<dbReference type="GO" id="GO:0005762">
    <property type="term" value="C:mitochondrial large ribosomal subunit"/>
    <property type="evidence" value="ECO:0007669"/>
    <property type="project" value="TreeGrafter"/>
</dbReference>
<dbReference type="InterPro" id="IPR001063">
    <property type="entry name" value="Ribosomal_uL22"/>
</dbReference>
<sequence>MFCLNAITKQLRPVVLFSQAYRNVSKSEEWSFFVDKDKKISRWRSLNDKVFEPLKEGEERRPAFVCHEKRDIWYSFKKLYIVSCFVRGLSVDDAVNQLNFVSSKGAKIVKDTILEAQDIAVREHNVEFKSNLWVAESFPERAYKLKAYRRHAKGRFCAVELSHVHYLVRLEEGTPPKHYYYYRRPRTPQELLDEYLDELRKRKVINSL</sequence>
<keyword evidence="3 6" id="KW-0687">Ribonucleoprotein</keyword>
<reference evidence="7" key="2">
    <citation type="journal article" date="2023" name="BMC Genomics">
        <title>Pest status, molecular evolution, and epigenetic factors derived from the genome assembly of Frankliniella fusca, a thysanopteran phytovirus vector.</title>
        <authorList>
            <person name="Catto M.A."/>
            <person name="Labadie P.E."/>
            <person name="Jacobson A.L."/>
            <person name="Kennedy G.G."/>
            <person name="Srinivasan R."/>
            <person name="Hunt B.G."/>
        </authorList>
    </citation>
    <scope>NUCLEOTIDE SEQUENCE</scope>
    <source>
        <strain evidence="7">PL_HMW_Pooled</strain>
    </source>
</reference>
<dbReference type="InterPro" id="IPR036394">
    <property type="entry name" value="Ribosomal_uL22_sf"/>
</dbReference>
<dbReference type="Proteomes" id="UP001219518">
    <property type="component" value="Unassembled WGS sequence"/>
</dbReference>
<evidence type="ECO:0000256" key="4">
    <source>
        <dbReference type="ARBA" id="ARBA00035286"/>
    </source>
</evidence>
<gene>
    <name evidence="7" type="ORF">KUF71_023397</name>
</gene>
<organism evidence="7 8">
    <name type="scientific">Frankliniella fusca</name>
    <dbReference type="NCBI Taxonomy" id="407009"/>
    <lineage>
        <taxon>Eukaryota</taxon>
        <taxon>Metazoa</taxon>
        <taxon>Ecdysozoa</taxon>
        <taxon>Arthropoda</taxon>
        <taxon>Hexapoda</taxon>
        <taxon>Insecta</taxon>
        <taxon>Pterygota</taxon>
        <taxon>Neoptera</taxon>
        <taxon>Paraneoptera</taxon>
        <taxon>Thysanoptera</taxon>
        <taxon>Terebrantia</taxon>
        <taxon>Thripoidea</taxon>
        <taxon>Thripidae</taxon>
        <taxon>Frankliniella</taxon>
    </lineage>
</organism>
<dbReference type="Gene3D" id="3.90.470.10">
    <property type="entry name" value="Ribosomal protein L22/L17"/>
    <property type="match status" value="1"/>
</dbReference>
<reference evidence="7" key="1">
    <citation type="submission" date="2021-07" db="EMBL/GenBank/DDBJ databases">
        <authorList>
            <person name="Catto M.A."/>
            <person name="Jacobson A."/>
            <person name="Kennedy G."/>
            <person name="Labadie P."/>
            <person name="Hunt B.G."/>
            <person name="Srinivasan R."/>
        </authorList>
    </citation>
    <scope>NUCLEOTIDE SEQUENCE</scope>
    <source>
        <strain evidence="7">PL_HMW_Pooled</strain>
        <tissue evidence="7">Head</tissue>
    </source>
</reference>
<proteinExistence type="inferred from homology"/>
<evidence type="ECO:0000313" key="8">
    <source>
        <dbReference type="Proteomes" id="UP001219518"/>
    </source>
</evidence>
<dbReference type="GO" id="GO:0006412">
    <property type="term" value="P:translation"/>
    <property type="evidence" value="ECO:0007669"/>
    <property type="project" value="InterPro"/>
</dbReference>
<comment type="similarity">
    <text evidence="1 6">Belongs to the universal ribosomal protein uL22 family.</text>
</comment>
<name>A0AAE1LCS4_9NEOP</name>